<evidence type="ECO:0000313" key="2">
    <source>
        <dbReference type="EMBL" id="TVZ06751.1"/>
    </source>
</evidence>
<dbReference type="AlphaFoldDB" id="A0A6P2CA02"/>
<organism evidence="2 3">
    <name type="scientific">Trebonia kvetii</name>
    <dbReference type="NCBI Taxonomy" id="2480626"/>
    <lineage>
        <taxon>Bacteria</taxon>
        <taxon>Bacillati</taxon>
        <taxon>Actinomycetota</taxon>
        <taxon>Actinomycetes</taxon>
        <taxon>Streptosporangiales</taxon>
        <taxon>Treboniaceae</taxon>
        <taxon>Trebonia</taxon>
    </lineage>
</organism>
<gene>
    <name evidence="2" type="ORF">EAS64_05135</name>
</gene>
<evidence type="ECO:0000313" key="3">
    <source>
        <dbReference type="Proteomes" id="UP000460272"/>
    </source>
</evidence>
<keyword evidence="3" id="KW-1185">Reference proteome</keyword>
<evidence type="ECO:0000259" key="1">
    <source>
        <dbReference type="Pfam" id="PF12680"/>
    </source>
</evidence>
<comment type="caution">
    <text evidence="2">The sequence shown here is derived from an EMBL/GenBank/DDBJ whole genome shotgun (WGS) entry which is preliminary data.</text>
</comment>
<dbReference type="Gene3D" id="3.10.450.50">
    <property type="match status" value="1"/>
</dbReference>
<sequence>MERGLGHDVHHTHAQALTCVTWRRSLYKSSLVRCCYPGSRKRRGHMSPQDTGAVIRGYYDAWTSGEFGQAASLLAPGLRVEVPVNSYPDARSFAAALEGFGSLTTRTELLAAMSSGSDGMLLYDMDVPGLGTLRVAEHFTVENGKITRIRQVHDTAALRAAGFVG</sequence>
<proteinExistence type="predicted"/>
<feature type="domain" description="SnoaL-like" evidence="1">
    <location>
        <begin position="55"/>
        <end position="149"/>
    </location>
</feature>
<dbReference type="OrthoDB" id="3257148at2"/>
<accession>A0A6P2CA02</accession>
<dbReference type="InterPro" id="IPR037401">
    <property type="entry name" value="SnoaL-like"/>
</dbReference>
<name>A0A6P2CA02_9ACTN</name>
<dbReference type="SUPFAM" id="SSF54427">
    <property type="entry name" value="NTF2-like"/>
    <property type="match status" value="1"/>
</dbReference>
<dbReference type="EMBL" id="RPFW01000001">
    <property type="protein sequence ID" value="TVZ06751.1"/>
    <property type="molecule type" value="Genomic_DNA"/>
</dbReference>
<dbReference type="InterPro" id="IPR032710">
    <property type="entry name" value="NTF2-like_dom_sf"/>
</dbReference>
<dbReference type="Pfam" id="PF12680">
    <property type="entry name" value="SnoaL_2"/>
    <property type="match status" value="1"/>
</dbReference>
<protein>
    <submittedName>
        <fullName evidence="2">Nuclear transport factor 2 family protein</fullName>
    </submittedName>
</protein>
<reference evidence="2 3" key="1">
    <citation type="submission" date="2018-11" db="EMBL/GenBank/DDBJ databases">
        <title>Trebonia kvetii gen.nov., sp.nov., a novel acidophilic actinobacterium, and proposal of the new actinobacterial family Treboniaceae fam. nov.</title>
        <authorList>
            <person name="Rapoport D."/>
            <person name="Sagova-Mareckova M."/>
            <person name="Sedlacek I."/>
            <person name="Provaznik J."/>
            <person name="Kralova S."/>
            <person name="Pavlinic D."/>
            <person name="Benes V."/>
            <person name="Kopecky J."/>
        </authorList>
    </citation>
    <scope>NUCLEOTIDE SEQUENCE [LARGE SCALE GENOMIC DNA]</scope>
    <source>
        <strain evidence="2 3">15Tr583</strain>
    </source>
</reference>
<dbReference type="Proteomes" id="UP000460272">
    <property type="component" value="Unassembled WGS sequence"/>
</dbReference>